<dbReference type="EMBL" id="CM047740">
    <property type="protein sequence ID" value="KAJ0040486.1"/>
    <property type="molecule type" value="Genomic_DNA"/>
</dbReference>
<sequence>MEEVAEEAADVSQLFNGLFKILGSWELRDFALQLVRGVDSQLEKLNTELKMVGFLLRVAEENQLKKDGGASFHSARFDVQTGSKIKEMSNRLEPLRRRRSGERELEGISGGTTIGASRKHRGKVPSASAEQGVYVKFYLTALVGMGGVGKMKIVRELYWDRKAVEVFEVEKKAWVCVSDNFDVLTISKVFL</sequence>
<name>A0ACC0YT84_9ROSI</name>
<keyword evidence="2" id="KW-1185">Reference proteome</keyword>
<protein>
    <submittedName>
        <fullName evidence="1">Uncharacterized protein</fullName>
    </submittedName>
</protein>
<gene>
    <name evidence="1" type="ORF">Pint_27290</name>
</gene>
<dbReference type="Proteomes" id="UP001163603">
    <property type="component" value="Chromosome 5"/>
</dbReference>
<reference evidence="2" key="1">
    <citation type="journal article" date="2023" name="G3 (Bethesda)">
        <title>Genome assembly and association tests identify interacting loci associated with vigor, precocity, and sex in interspecific pistachio rootstocks.</title>
        <authorList>
            <person name="Palmer W."/>
            <person name="Jacygrad E."/>
            <person name="Sagayaradj S."/>
            <person name="Cavanaugh K."/>
            <person name="Han R."/>
            <person name="Bertier L."/>
            <person name="Beede B."/>
            <person name="Kafkas S."/>
            <person name="Golino D."/>
            <person name="Preece J."/>
            <person name="Michelmore R."/>
        </authorList>
    </citation>
    <scope>NUCLEOTIDE SEQUENCE [LARGE SCALE GENOMIC DNA]</scope>
</reference>
<organism evidence="1 2">
    <name type="scientific">Pistacia integerrima</name>
    <dbReference type="NCBI Taxonomy" id="434235"/>
    <lineage>
        <taxon>Eukaryota</taxon>
        <taxon>Viridiplantae</taxon>
        <taxon>Streptophyta</taxon>
        <taxon>Embryophyta</taxon>
        <taxon>Tracheophyta</taxon>
        <taxon>Spermatophyta</taxon>
        <taxon>Magnoliopsida</taxon>
        <taxon>eudicotyledons</taxon>
        <taxon>Gunneridae</taxon>
        <taxon>Pentapetalae</taxon>
        <taxon>rosids</taxon>
        <taxon>malvids</taxon>
        <taxon>Sapindales</taxon>
        <taxon>Anacardiaceae</taxon>
        <taxon>Pistacia</taxon>
    </lineage>
</organism>
<accession>A0ACC0YT84</accession>
<proteinExistence type="predicted"/>
<comment type="caution">
    <text evidence="1">The sequence shown here is derived from an EMBL/GenBank/DDBJ whole genome shotgun (WGS) entry which is preliminary data.</text>
</comment>
<evidence type="ECO:0000313" key="2">
    <source>
        <dbReference type="Proteomes" id="UP001163603"/>
    </source>
</evidence>
<evidence type="ECO:0000313" key="1">
    <source>
        <dbReference type="EMBL" id="KAJ0040486.1"/>
    </source>
</evidence>